<dbReference type="EMBL" id="UZAL01045573">
    <property type="protein sequence ID" value="VDP83541.1"/>
    <property type="molecule type" value="Genomic_DNA"/>
</dbReference>
<feature type="compositionally biased region" description="Polar residues" evidence="1">
    <location>
        <begin position="91"/>
        <end position="123"/>
    </location>
</feature>
<feature type="region of interest" description="Disordered" evidence="1">
    <location>
        <begin position="423"/>
        <end position="452"/>
    </location>
</feature>
<dbReference type="AlphaFoldDB" id="A0A183Q2N0"/>
<feature type="region of interest" description="Disordered" evidence="1">
    <location>
        <begin position="178"/>
        <end position="226"/>
    </location>
</feature>
<reference evidence="2 3" key="1">
    <citation type="submission" date="2018-11" db="EMBL/GenBank/DDBJ databases">
        <authorList>
            <consortium name="Pathogen Informatics"/>
        </authorList>
    </citation>
    <scope>NUCLEOTIDE SEQUENCE [LARGE SCALE GENOMIC DNA]</scope>
    <source>
        <strain>Denwood</strain>
        <strain evidence="3">Zambia</strain>
    </source>
</reference>
<accession>A0A183Q2N0</accession>
<gene>
    <name evidence="2" type="ORF">SMTD_LOCUS20864</name>
</gene>
<evidence type="ECO:0000256" key="1">
    <source>
        <dbReference type="SAM" id="MobiDB-lite"/>
    </source>
</evidence>
<dbReference type="Proteomes" id="UP000269396">
    <property type="component" value="Unassembled WGS sequence"/>
</dbReference>
<keyword evidence="3" id="KW-1185">Reference proteome</keyword>
<feature type="region of interest" description="Disordered" evidence="1">
    <location>
        <begin position="53"/>
        <end position="123"/>
    </location>
</feature>
<evidence type="ECO:0000313" key="3">
    <source>
        <dbReference type="Proteomes" id="UP000269396"/>
    </source>
</evidence>
<proteinExistence type="predicted"/>
<sequence>MTNVFYSEPYQELDISADSSGGGCDNSNSQIVHQNSSIIPSENVVSSTVPKMNRFSPQKHRTQSKSDKAPINRENNIVKSLETAPRKRSLRSTCNNSIPSTVNTDDNSSNQSLSNRMSNNVSDNVTDIHFRRLRSPPSSTHSLDKNSEQISPLTTLSESIFTYQSSSRQKHDSLVATARHDSTNVKSISCNPNNPTDKPLHNPRKKVSKTKPYPSPCRSGSGCTSTDNCSIATRTRRLSYNAPQKSSTRNCNNTNNAKETSLFSTFMNCFNFSYGMPTSTTSESYVTSISCSSSSNTLTTLNKNHSNFSSLYNLKDKLFTASAGTAIHTKGDNICPPSSSDCIDMSPLRPSFSSSPTTVLVRDDSDSDCVGIFDEECQGTSEQRCQLNVNHQSYLLGNKTNHSIANATEKSLRLTDLTLPSIQKDLGRGTGADGLERRTPHQDSKERRSEQM</sequence>
<name>A0A183Q2N0_9TREM</name>
<organism evidence="2 3">
    <name type="scientific">Schistosoma mattheei</name>
    <dbReference type="NCBI Taxonomy" id="31246"/>
    <lineage>
        <taxon>Eukaryota</taxon>
        <taxon>Metazoa</taxon>
        <taxon>Spiralia</taxon>
        <taxon>Lophotrochozoa</taxon>
        <taxon>Platyhelminthes</taxon>
        <taxon>Trematoda</taxon>
        <taxon>Digenea</taxon>
        <taxon>Strigeidida</taxon>
        <taxon>Schistosomatoidea</taxon>
        <taxon>Schistosomatidae</taxon>
        <taxon>Schistosoma</taxon>
    </lineage>
</organism>
<evidence type="ECO:0000313" key="2">
    <source>
        <dbReference type="EMBL" id="VDP83541.1"/>
    </source>
</evidence>
<feature type="compositionally biased region" description="Basic and acidic residues" evidence="1">
    <location>
        <begin position="434"/>
        <end position="452"/>
    </location>
</feature>
<feature type="compositionally biased region" description="Polar residues" evidence="1">
    <location>
        <begin position="184"/>
        <end position="196"/>
    </location>
</feature>
<protein>
    <submittedName>
        <fullName evidence="2">Uncharacterized protein</fullName>
    </submittedName>
</protein>